<name>A0ACB0KDL9_TRIPR</name>
<dbReference type="EMBL" id="CASHSV030000206">
    <property type="protein sequence ID" value="CAJ2654428.1"/>
    <property type="molecule type" value="Genomic_DNA"/>
</dbReference>
<accession>A0ACB0KDL9</accession>
<gene>
    <name evidence="1" type="ORF">MILVUS5_LOCUS21573</name>
</gene>
<keyword evidence="2" id="KW-1185">Reference proteome</keyword>
<comment type="caution">
    <text evidence="1">The sequence shown here is derived from an EMBL/GenBank/DDBJ whole genome shotgun (WGS) entry which is preliminary data.</text>
</comment>
<evidence type="ECO:0000313" key="2">
    <source>
        <dbReference type="Proteomes" id="UP001177021"/>
    </source>
</evidence>
<organism evidence="1 2">
    <name type="scientific">Trifolium pratense</name>
    <name type="common">Red clover</name>
    <dbReference type="NCBI Taxonomy" id="57577"/>
    <lineage>
        <taxon>Eukaryota</taxon>
        <taxon>Viridiplantae</taxon>
        <taxon>Streptophyta</taxon>
        <taxon>Embryophyta</taxon>
        <taxon>Tracheophyta</taxon>
        <taxon>Spermatophyta</taxon>
        <taxon>Magnoliopsida</taxon>
        <taxon>eudicotyledons</taxon>
        <taxon>Gunneridae</taxon>
        <taxon>Pentapetalae</taxon>
        <taxon>rosids</taxon>
        <taxon>fabids</taxon>
        <taxon>Fabales</taxon>
        <taxon>Fabaceae</taxon>
        <taxon>Papilionoideae</taxon>
        <taxon>50 kb inversion clade</taxon>
        <taxon>NPAAA clade</taxon>
        <taxon>Hologalegina</taxon>
        <taxon>IRL clade</taxon>
        <taxon>Trifolieae</taxon>
        <taxon>Trifolium</taxon>
    </lineage>
</organism>
<evidence type="ECO:0000313" key="1">
    <source>
        <dbReference type="EMBL" id="CAJ2654428.1"/>
    </source>
</evidence>
<sequence length="185" mass="20657">MATICRSWNCSLTIQTPETIRVKFKDPCIRLAAEVSKVLIELANSIKNRRHCSPEILSDYLHEALEELDAAIKYHLRLFLGSNEIQANKPAPAIAATTQAGTIRQKVLERSQTSKMAINSLHFSEASPFASLLLESVAKLDSIINEVKELGRLACFKEYAPDDEFFVSHEKRVDVGNHLPSHGVE</sequence>
<proteinExistence type="predicted"/>
<dbReference type="Proteomes" id="UP001177021">
    <property type="component" value="Unassembled WGS sequence"/>
</dbReference>
<reference evidence="1" key="1">
    <citation type="submission" date="2023-10" db="EMBL/GenBank/DDBJ databases">
        <authorList>
            <person name="Rodriguez Cubillos JULIANA M."/>
            <person name="De Vega J."/>
        </authorList>
    </citation>
    <scope>NUCLEOTIDE SEQUENCE</scope>
</reference>
<protein>
    <submittedName>
        <fullName evidence="1">Uncharacterized protein</fullName>
    </submittedName>
</protein>